<sequence length="230" mass="26665">MAEQYSSIKLILDKILRHPLMQDITLETAVDYCVDFMRIVGTPSIFEEKTEIIRVKEYRAILPCDYYQVIQIRKVGGAAFRYSTDSFHMSECKHDYKRGVNDLTYKIQGNIIYTSIEDGDIEISYEAIATDEDGYPLIPDNSSFTRALELYIKKKQFTVLFDLGEISPAVLQNVQQEYAWAVGDCESEFNRLSIDKAESFFNSWRTLIIRDGEHRTGFKNNGSKERLKLY</sequence>
<dbReference type="Pfam" id="PF24228">
    <property type="entry name" value="CrAss_Ring_1"/>
    <property type="match status" value="1"/>
</dbReference>
<dbReference type="InterPro" id="IPR057118">
    <property type="entry name" value="R1-like"/>
</dbReference>
<dbReference type="EMBL" id="MT774392">
    <property type="protein sequence ID" value="QOR59705.1"/>
    <property type="molecule type" value="Genomic_DNA"/>
</dbReference>
<dbReference type="Proteomes" id="UP000594055">
    <property type="component" value="Segment"/>
</dbReference>
<name>A0A7M1RZ37_9CAUD</name>
<dbReference type="GeneID" id="65130315"/>
<dbReference type="RefSeq" id="YP_010111863.1">
    <property type="nucleotide sequence ID" value="NC_055885.1"/>
</dbReference>
<accession>A0A7M1RZ37</accession>
<evidence type="ECO:0000313" key="1">
    <source>
        <dbReference type="EMBL" id="QOR59705.1"/>
    </source>
</evidence>
<proteinExistence type="predicted"/>
<evidence type="ECO:0000313" key="2">
    <source>
        <dbReference type="Proteomes" id="UP000594055"/>
    </source>
</evidence>
<dbReference type="KEGG" id="vg:65130315"/>
<reference evidence="1 2" key="1">
    <citation type="submission" date="2020-07" db="EMBL/GenBank/DDBJ databases">
        <title>Taxonomic proposal: Crassvirales, a new order of highly abundant and diverse bacterial viruses.</title>
        <authorList>
            <person name="Shkoporov A.N."/>
            <person name="Stockdale S.R."/>
            <person name="Guerin E."/>
            <person name="Ross R.P."/>
            <person name="Hill C."/>
        </authorList>
    </citation>
    <scope>NUCLEOTIDE SEQUENCE [LARGE SCALE GENOMIC DNA]</scope>
</reference>
<keyword evidence="2" id="KW-1185">Reference proteome</keyword>
<protein>
    <submittedName>
        <fullName evidence="1">Tail tubular protein</fullName>
    </submittedName>
</protein>
<organism evidence="1 2">
    <name type="scientific">uncultured phage cr128_1</name>
    <dbReference type="NCBI Taxonomy" id="2772076"/>
    <lineage>
        <taxon>Viruses</taxon>
        <taxon>Duplodnaviria</taxon>
        <taxon>Heunggongvirae</taxon>
        <taxon>Uroviricota</taxon>
        <taxon>Caudoviricetes</taxon>
        <taxon>Crassvirales</taxon>
        <taxon>Steigviridae</taxon>
        <taxon>Asinivirinae</taxon>
        <taxon>Mahlunavirus</taxon>
        <taxon>Mahlunavirus rarus</taxon>
    </lineage>
</organism>